<evidence type="ECO:0000256" key="1">
    <source>
        <dbReference type="SAM" id="Phobius"/>
    </source>
</evidence>
<dbReference type="EMBL" id="MWWX01000009">
    <property type="protein sequence ID" value="OZG61504.1"/>
    <property type="molecule type" value="Genomic_DNA"/>
</dbReference>
<feature type="transmembrane region" description="Helical" evidence="1">
    <location>
        <begin position="135"/>
        <end position="152"/>
    </location>
</feature>
<dbReference type="Proteomes" id="UP000216352">
    <property type="component" value="Unassembled WGS sequence"/>
</dbReference>
<reference evidence="3 4" key="1">
    <citation type="journal article" date="2017" name="BMC Genomics">
        <title>Comparative genomic and phylogenomic analyses of the Bifidobacteriaceae family.</title>
        <authorList>
            <person name="Lugli G.A."/>
            <person name="Milani C."/>
            <person name="Turroni F."/>
            <person name="Duranti S."/>
            <person name="Mancabelli L."/>
            <person name="Mangifesta M."/>
            <person name="Ferrario C."/>
            <person name="Modesto M."/>
            <person name="Mattarelli P."/>
            <person name="Jiri K."/>
            <person name="van Sinderen D."/>
            <person name="Ventura M."/>
        </authorList>
    </citation>
    <scope>NUCLEOTIDE SEQUENCE [LARGE SCALE GENOMIC DNA]</scope>
    <source>
        <strain evidence="3 4">DSM 28807</strain>
    </source>
</reference>
<evidence type="ECO:0000259" key="2">
    <source>
        <dbReference type="Pfam" id="PF14501"/>
    </source>
</evidence>
<feature type="transmembrane region" description="Helical" evidence="1">
    <location>
        <begin position="68"/>
        <end position="86"/>
    </location>
</feature>
<keyword evidence="1" id="KW-0472">Membrane</keyword>
<feature type="transmembrane region" description="Helical" evidence="1">
    <location>
        <begin position="35"/>
        <end position="56"/>
    </location>
</feature>
<organism evidence="3 4">
    <name type="scientific">Bifidobacterium lemurum</name>
    <dbReference type="NCBI Taxonomy" id="1603886"/>
    <lineage>
        <taxon>Bacteria</taxon>
        <taxon>Bacillati</taxon>
        <taxon>Actinomycetota</taxon>
        <taxon>Actinomycetes</taxon>
        <taxon>Bifidobacteriales</taxon>
        <taxon>Bifidobacteriaceae</taxon>
        <taxon>Bifidobacterium</taxon>
    </lineage>
</organism>
<keyword evidence="4" id="KW-1185">Reference proteome</keyword>
<dbReference type="AlphaFoldDB" id="A0A261FQQ7"/>
<feature type="domain" description="Sensor histidine kinase NatK-like C-terminal" evidence="2">
    <location>
        <begin position="329"/>
        <end position="431"/>
    </location>
</feature>
<dbReference type="RefSeq" id="WP_072724387.1">
    <property type="nucleotide sequence ID" value="NZ_BDIS01000007.1"/>
</dbReference>
<proteinExistence type="predicted"/>
<dbReference type="InterPro" id="IPR032834">
    <property type="entry name" value="NatK-like_C"/>
</dbReference>
<feature type="transmembrane region" description="Helical" evidence="1">
    <location>
        <begin position="197"/>
        <end position="216"/>
    </location>
</feature>
<evidence type="ECO:0000313" key="3">
    <source>
        <dbReference type="EMBL" id="OZG61504.1"/>
    </source>
</evidence>
<dbReference type="OrthoDB" id="3242681at2"/>
<name>A0A261FQQ7_9BIFI</name>
<dbReference type="CDD" id="cd16935">
    <property type="entry name" value="HATPase_AgrC-ComD-like"/>
    <property type="match status" value="1"/>
</dbReference>
<feature type="transmembrane region" description="Helical" evidence="1">
    <location>
        <begin position="6"/>
        <end position="23"/>
    </location>
</feature>
<dbReference type="STRING" id="1603886.GCA_001895165_00606"/>
<evidence type="ECO:0000313" key="4">
    <source>
        <dbReference type="Proteomes" id="UP000216352"/>
    </source>
</evidence>
<feature type="transmembrane region" description="Helical" evidence="1">
    <location>
        <begin position="98"/>
        <end position="123"/>
    </location>
</feature>
<keyword evidence="1" id="KW-0812">Transmembrane</keyword>
<dbReference type="Gene3D" id="3.30.565.10">
    <property type="entry name" value="Histidine kinase-like ATPase, C-terminal domain"/>
    <property type="match status" value="1"/>
</dbReference>
<gene>
    <name evidence="3" type="ORF">BLEM_1452</name>
</gene>
<feature type="transmembrane region" description="Helical" evidence="1">
    <location>
        <begin position="164"/>
        <end position="185"/>
    </location>
</feature>
<protein>
    <submittedName>
        <fullName evidence="3">GHKL domain-containing protein</fullName>
    </submittedName>
</protein>
<accession>A0A261FQQ7</accession>
<dbReference type="Pfam" id="PF14501">
    <property type="entry name" value="HATPase_c_5"/>
    <property type="match status" value="1"/>
</dbReference>
<keyword evidence="1" id="KW-1133">Transmembrane helix</keyword>
<comment type="caution">
    <text evidence="3">The sequence shown here is derived from an EMBL/GenBank/DDBJ whole genome shotgun (WGS) entry which is preliminary data.</text>
</comment>
<dbReference type="SUPFAM" id="SSF55874">
    <property type="entry name" value="ATPase domain of HSP90 chaperone/DNA topoisomerase II/histidine kinase"/>
    <property type="match status" value="1"/>
</dbReference>
<sequence>MTLFPFAYFYPFIVELLCATALFSTHFAWRRSWRLVLIPVAVCVCAPAFTLFLTGLNGGASWRSDRIALYHALCAVVVIALIRCCTRASWLESSIAVVLGYAVQHMASDVATLVWLACGYDIYEGYYSGHGMQRLAIYAVLYCMVYLCVGRHSRIDHEKIRSGAMWIIAGVAVLILVIVAHLALIRQLPESAQAVGYFYDLLCTMLSLCMLLLVSANDRLSTDLALLRQADRLKQEHYELTRETIDLINIKCHDFRKSVATLYAENGAPPSADAVRKVEDSLRVYDAIFQTGSDSLDVILTEKSLYCSAHGITLDCMADGRDLGFLDDADLYSLFGNILDNAIEAVRQLDDGDRRVIDMTVKTVGGLLTIEERNFYRGTLSFQDGLPVTTKEDRRYHGFGMRSIVNQVRQHHGEMNVRADDGVFSLTIVIPLP</sequence>
<dbReference type="InterPro" id="IPR036890">
    <property type="entry name" value="HATPase_C_sf"/>
</dbReference>